<dbReference type="Proteomes" id="UP001596494">
    <property type="component" value="Unassembled WGS sequence"/>
</dbReference>
<evidence type="ECO:0000256" key="11">
    <source>
        <dbReference type="PROSITE-ProRule" id="PRU00421"/>
    </source>
</evidence>
<evidence type="ECO:0000256" key="2">
    <source>
        <dbReference type="ARBA" id="ARBA00022448"/>
    </source>
</evidence>
<dbReference type="InterPro" id="IPR036878">
    <property type="entry name" value="Glu_permease_IIB"/>
</dbReference>
<comment type="caution">
    <text evidence="15">The sequence shown here is derived from an EMBL/GenBank/DDBJ whole genome shotgun (WGS) entry which is preliminary data.</text>
</comment>
<dbReference type="EMBL" id="JBHTBY010000001">
    <property type="protein sequence ID" value="MFC7319782.1"/>
    <property type="molecule type" value="Genomic_DNA"/>
</dbReference>
<evidence type="ECO:0000259" key="14">
    <source>
        <dbReference type="PROSITE" id="PS51103"/>
    </source>
</evidence>
<feature type="transmembrane region" description="Helical" evidence="12">
    <location>
        <begin position="331"/>
        <end position="352"/>
    </location>
</feature>
<dbReference type="RefSeq" id="WP_289215561.1">
    <property type="nucleotide sequence ID" value="NZ_JAPVRC010000003.1"/>
</dbReference>
<evidence type="ECO:0000256" key="8">
    <source>
        <dbReference type="ARBA" id="ARBA00022777"/>
    </source>
</evidence>
<evidence type="ECO:0000256" key="1">
    <source>
        <dbReference type="ARBA" id="ARBA00004651"/>
    </source>
</evidence>
<feature type="transmembrane region" description="Helical" evidence="12">
    <location>
        <begin position="430"/>
        <end position="452"/>
    </location>
</feature>
<dbReference type="InterPro" id="IPR050558">
    <property type="entry name" value="PTS_Sugar-Specific_Components"/>
</dbReference>
<dbReference type="InterPro" id="IPR018113">
    <property type="entry name" value="PTrfase_EIIB_Cys"/>
</dbReference>
<feature type="transmembrane region" description="Helical" evidence="12">
    <location>
        <begin position="174"/>
        <end position="193"/>
    </location>
</feature>
<keyword evidence="4" id="KW-0762">Sugar transport</keyword>
<dbReference type="PROSITE" id="PS51103">
    <property type="entry name" value="PTS_EIIC_TYPE_1"/>
    <property type="match status" value="1"/>
</dbReference>
<feature type="transmembrane region" description="Helical" evidence="12">
    <location>
        <begin position="146"/>
        <end position="167"/>
    </location>
</feature>
<feature type="transmembrane region" description="Helical" evidence="12">
    <location>
        <begin position="249"/>
        <end position="275"/>
    </location>
</feature>
<dbReference type="InterPro" id="IPR001996">
    <property type="entry name" value="PTS_IIB_1"/>
</dbReference>
<keyword evidence="9 12" id="KW-1133">Transmembrane helix</keyword>
<dbReference type="Gene3D" id="3.30.1360.60">
    <property type="entry name" value="Glucose permease domain IIB"/>
    <property type="match status" value="1"/>
</dbReference>
<evidence type="ECO:0000256" key="9">
    <source>
        <dbReference type="ARBA" id="ARBA00022989"/>
    </source>
</evidence>
<keyword evidence="3" id="KW-1003">Cell membrane</keyword>
<keyword evidence="16" id="KW-1185">Reference proteome</keyword>
<feature type="transmembrane region" description="Helical" evidence="12">
    <location>
        <begin position="213"/>
        <end position="237"/>
    </location>
</feature>
<keyword evidence="10 12" id="KW-0472">Membrane</keyword>
<gene>
    <name evidence="15" type="ORF">ACFQMN_02635</name>
</gene>
<dbReference type="SUPFAM" id="SSF55604">
    <property type="entry name" value="Glucose permease domain IIB"/>
    <property type="match status" value="1"/>
</dbReference>
<evidence type="ECO:0000256" key="10">
    <source>
        <dbReference type="ARBA" id="ARBA00023136"/>
    </source>
</evidence>
<dbReference type="Pfam" id="PF00367">
    <property type="entry name" value="PTS_EIIB"/>
    <property type="match status" value="1"/>
</dbReference>
<name>A0ABW2K0H0_9BACI</name>
<feature type="domain" description="PTS EIIB type-1" evidence="13">
    <location>
        <begin position="6"/>
        <end position="89"/>
    </location>
</feature>
<keyword evidence="8" id="KW-0418">Kinase</keyword>
<evidence type="ECO:0000259" key="13">
    <source>
        <dbReference type="PROSITE" id="PS51098"/>
    </source>
</evidence>
<evidence type="ECO:0000256" key="12">
    <source>
        <dbReference type="SAM" id="Phobius"/>
    </source>
</evidence>
<feature type="active site" description="Phosphocysteine intermediate; for EIIB activity" evidence="11">
    <location>
        <position position="28"/>
    </location>
</feature>
<evidence type="ECO:0000313" key="16">
    <source>
        <dbReference type="Proteomes" id="UP001596494"/>
    </source>
</evidence>
<protein>
    <submittedName>
        <fullName evidence="15">PTS transporter subunit EIIC</fullName>
    </submittedName>
</protein>
<dbReference type="PROSITE" id="PS01035">
    <property type="entry name" value="PTS_EIIB_TYPE_1_CYS"/>
    <property type="match status" value="1"/>
</dbReference>
<dbReference type="InterPro" id="IPR013013">
    <property type="entry name" value="PTS_EIIC_1"/>
</dbReference>
<dbReference type="PANTHER" id="PTHR30175">
    <property type="entry name" value="PHOSPHOTRANSFERASE SYSTEM TRANSPORT PROTEIN"/>
    <property type="match status" value="1"/>
</dbReference>
<evidence type="ECO:0000256" key="6">
    <source>
        <dbReference type="ARBA" id="ARBA00022683"/>
    </source>
</evidence>
<evidence type="ECO:0000256" key="4">
    <source>
        <dbReference type="ARBA" id="ARBA00022597"/>
    </source>
</evidence>
<keyword evidence="2" id="KW-0813">Transport</keyword>
<dbReference type="PANTHER" id="PTHR30175:SF7">
    <property type="entry name" value="NEGATIVE REGULATOR OF SACY ACTIVITY"/>
    <property type="match status" value="1"/>
</dbReference>
<keyword evidence="7 12" id="KW-0812">Transmembrane</keyword>
<dbReference type="Pfam" id="PF02378">
    <property type="entry name" value="PTS_EIIC"/>
    <property type="match status" value="1"/>
</dbReference>
<feature type="transmembrane region" description="Helical" evidence="12">
    <location>
        <begin position="110"/>
        <end position="134"/>
    </location>
</feature>
<sequence>MAKNPKVVADSVLEALGGKENIYRVSHCATRLRVELHDDKKLDKQAFDSIPGVSGYFFQSGQHQIILGTGFVNKVFAELVNQGVAEEQGEKEEPSGGSNKTKVQQLTKTFADIFIPVIPVLIATGLLMGLRGLLINGFGMDMSDTVLTLSQVLTDTAFTFIPVFVAWSAMKTFGGSPVLGVALGLMLVAPQLPDKWAVTFGEAEPLLLPFLGFDIPITGMQSSILPAVFMGWLAATIEKKARKFVPEALDLILTPFITLLFSLVLGLIMVGPLILGIENLITSGIMYFFELPFGIGGFVYGGAIQFLTITGMHHTIVPISVKMVAETGYDLINPIGTAAIAGQAGAAIAVIIQQKNKIKRSNMYGSVIPAFLGITEPVMFAINLPKVKPFFFGCLGGAVGGGLASILGIAAQGTGSTMLPGLLLYIGDGFFQYILVILVALATSFLVTFAAYREKQEAEQPALNYNVNHG</sequence>
<proteinExistence type="predicted"/>
<accession>A0ABW2K0H0</accession>
<dbReference type="InterPro" id="IPR003352">
    <property type="entry name" value="PTS_EIIC"/>
</dbReference>
<evidence type="ECO:0000313" key="15">
    <source>
        <dbReference type="EMBL" id="MFC7319782.1"/>
    </source>
</evidence>
<feature type="transmembrane region" description="Helical" evidence="12">
    <location>
        <begin position="364"/>
        <end position="383"/>
    </location>
</feature>
<reference evidence="16" key="1">
    <citation type="journal article" date="2019" name="Int. J. Syst. Evol. Microbiol.">
        <title>The Global Catalogue of Microorganisms (GCM) 10K type strain sequencing project: providing services to taxonomists for standard genome sequencing and annotation.</title>
        <authorList>
            <consortium name="The Broad Institute Genomics Platform"/>
            <consortium name="The Broad Institute Genome Sequencing Center for Infectious Disease"/>
            <person name="Wu L."/>
            <person name="Ma J."/>
        </authorList>
    </citation>
    <scope>NUCLEOTIDE SEQUENCE [LARGE SCALE GENOMIC DNA]</scope>
    <source>
        <strain evidence="16">CCUG 73951</strain>
    </source>
</reference>
<evidence type="ECO:0000256" key="5">
    <source>
        <dbReference type="ARBA" id="ARBA00022679"/>
    </source>
</evidence>
<dbReference type="CDD" id="cd00212">
    <property type="entry name" value="PTS_IIB_glc"/>
    <property type="match status" value="1"/>
</dbReference>
<organism evidence="15 16">
    <name type="scientific">Halobacillus campisalis</name>
    <dbReference type="NCBI Taxonomy" id="435909"/>
    <lineage>
        <taxon>Bacteria</taxon>
        <taxon>Bacillati</taxon>
        <taxon>Bacillota</taxon>
        <taxon>Bacilli</taxon>
        <taxon>Bacillales</taxon>
        <taxon>Bacillaceae</taxon>
        <taxon>Halobacillus</taxon>
    </lineage>
</organism>
<feature type="domain" description="PTS EIIC type-1" evidence="14">
    <location>
        <begin position="108"/>
        <end position="467"/>
    </location>
</feature>
<evidence type="ECO:0000256" key="3">
    <source>
        <dbReference type="ARBA" id="ARBA00022475"/>
    </source>
</evidence>
<feature type="transmembrane region" description="Helical" evidence="12">
    <location>
        <begin position="287"/>
        <end position="310"/>
    </location>
</feature>
<keyword evidence="5" id="KW-0808">Transferase</keyword>
<evidence type="ECO:0000256" key="7">
    <source>
        <dbReference type="ARBA" id="ARBA00022692"/>
    </source>
</evidence>
<dbReference type="PROSITE" id="PS51098">
    <property type="entry name" value="PTS_EIIB_TYPE_1"/>
    <property type="match status" value="1"/>
</dbReference>
<feature type="transmembrane region" description="Helical" evidence="12">
    <location>
        <begin position="390"/>
        <end position="410"/>
    </location>
</feature>
<comment type="subcellular location">
    <subcellularLocation>
        <location evidence="1">Cell membrane</location>
        <topology evidence="1">Multi-pass membrane protein</topology>
    </subcellularLocation>
</comment>
<keyword evidence="6" id="KW-0598">Phosphotransferase system</keyword>